<evidence type="ECO:0000313" key="1">
    <source>
        <dbReference type="EMBL" id="GHE84766.1"/>
    </source>
</evidence>
<reference evidence="2" key="1">
    <citation type="journal article" date="2019" name="Int. J. Syst. Evol. Microbiol.">
        <title>The Global Catalogue of Microorganisms (GCM) 10K type strain sequencing project: providing services to taxonomists for standard genome sequencing and annotation.</title>
        <authorList>
            <consortium name="The Broad Institute Genomics Platform"/>
            <consortium name="The Broad Institute Genome Sequencing Center for Infectious Disease"/>
            <person name="Wu L."/>
            <person name="Ma J."/>
        </authorList>
    </citation>
    <scope>NUCLEOTIDE SEQUENCE [LARGE SCALE GENOMIC DNA]</scope>
    <source>
        <strain evidence="2">CGMCC 4.7677</strain>
    </source>
</reference>
<organism evidence="1 2">
    <name type="scientific">Amycolatopsis deserti</name>
    <dbReference type="NCBI Taxonomy" id="185696"/>
    <lineage>
        <taxon>Bacteria</taxon>
        <taxon>Bacillati</taxon>
        <taxon>Actinomycetota</taxon>
        <taxon>Actinomycetes</taxon>
        <taxon>Pseudonocardiales</taxon>
        <taxon>Pseudonocardiaceae</taxon>
        <taxon>Amycolatopsis</taxon>
    </lineage>
</organism>
<dbReference type="SUPFAM" id="SSF54427">
    <property type="entry name" value="NTF2-like"/>
    <property type="match status" value="1"/>
</dbReference>
<dbReference type="InterPro" id="IPR052704">
    <property type="entry name" value="ECF_Sigma-70_Domain"/>
</dbReference>
<dbReference type="InterPro" id="IPR032710">
    <property type="entry name" value="NTF2-like_dom_sf"/>
</dbReference>
<protein>
    <recommendedName>
        <fullName evidence="3">SnoaL-like domain-containing protein</fullName>
    </recommendedName>
</protein>
<dbReference type="PANTHER" id="PTHR30173">
    <property type="entry name" value="SIGMA 19 FACTOR"/>
    <property type="match status" value="1"/>
</dbReference>
<proteinExistence type="predicted"/>
<dbReference type="EMBL" id="BNAU01000001">
    <property type="protein sequence ID" value="GHE84766.1"/>
    <property type="molecule type" value="Genomic_DNA"/>
</dbReference>
<evidence type="ECO:0000313" key="2">
    <source>
        <dbReference type="Proteomes" id="UP000605897"/>
    </source>
</evidence>
<dbReference type="RefSeq" id="WP_191243739.1">
    <property type="nucleotide sequence ID" value="NZ_BNAU01000001.1"/>
</dbReference>
<accession>A0ABQ3IKM4</accession>
<gene>
    <name evidence="1" type="ORF">GCM10017786_15720</name>
</gene>
<evidence type="ECO:0008006" key="3">
    <source>
        <dbReference type="Google" id="ProtNLM"/>
    </source>
</evidence>
<dbReference type="Proteomes" id="UP000605897">
    <property type="component" value="Unassembled WGS sequence"/>
</dbReference>
<sequence length="107" mass="11624">MVEAFLAASRTGDLDAIVAVLNPDAVRRADGRPEVRGARRVAEEIVLFGRNARFADFTLLDGEPGLVIAPDGRLRLAIRFAIDGDRMAGYELIPDPARLRRITPALG</sequence>
<dbReference type="Gene3D" id="3.10.450.50">
    <property type="match status" value="1"/>
</dbReference>
<name>A0ABQ3IKM4_9PSEU</name>
<comment type="caution">
    <text evidence="1">The sequence shown here is derived from an EMBL/GenBank/DDBJ whole genome shotgun (WGS) entry which is preliminary data.</text>
</comment>
<keyword evidence="2" id="KW-1185">Reference proteome</keyword>
<dbReference type="PANTHER" id="PTHR30173:SF43">
    <property type="entry name" value="ECF RNA POLYMERASE SIGMA FACTOR SIGI-RELATED"/>
    <property type="match status" value="1"/>
</dbReference>